<organism evidence="1">
    <name type="scientific">Aegilops tauschii</name>
    <name type="common">Tausch's goatgrass</name>
    <name type="synonym">Aegilops squarrosa</name>
    <dbReference type="NCBI Taxonomy" id="37682"/>
    <lineage>
        <taxon>Eukaryota</taxon>
        <taxon>Viridiplantae</taxon>
        <taxon>Streptophyta</taxon>
        <taxon>Embryophyta</taxon>
        <taxon>Tracheophyta</taxon>
        <taxon>Spermatophyta</taxon>
        <taxon>Magnoliopsida</taxon>
        <taxon>Liliopsida</taxon>
        <taxon>Poales</taxon>
        <taxon>Poaceae</taxon>
        <taxon>BOP clade</taxon>
        <taxon>Pooideae</taxon>
        <taxon>Triticodae</taxon>
        <taxon>Triticeae</taxon>
        <taxon>Triticinae</taxon>
        <taxon>Aegilops</taxon>
    </lineage>
</organism>
<name>M8B7W2_AEGTA</name>
<dbReference type="PANTHER" id="PTHR47482:SF5">
    <property type="entry name" value="FAR1 DOMAIN-CONTAINING PROTEIN"/>
    <property type="match status" value="1"/>
</dbReference>
<reference evidence="1" key="1">
    <citation type="submission" date="2015-06" db="UniProtKB">
        <authorList>
            <consortium name="EnsemblPlants"/>
        </authorList>
    </citation>
    <scope>IDENTIFICATION</scope>
</reference>
<proteinExistence type="predicted"/>
<evidence type="ECO:0000313" key="1">
    <source>
        <dbReference type="EnsemblPlants" id="EMT20845"/>
    </source>
</evidence>
<protein>
    <submittedName>
        <fullName evidence="1">Uncharacterized protein</fullName>
    </submittedName>
</protein>
<dbReference type="AlphaFoldDB" id="M8B7W2"/>
<dbReference type="EnsemblPlants" id="EMT20845">
    <property type="protein sequence ID" value="EMT20845"/>
    <property type="gene ID" value="F775_24544"/>
</dbReference>
<sequence length="210" mass="22653">MATASADRQMCVAEGGLATDGDAEPQACEQAGLADLTKNRNRVRIGAAAPGRAPCPRRTNTLEKAIWGFADKPGDIVIMLALGTSFDTLGEAYDFSNLYSWEKGFGIRYRKSILNVERTKCMQEIVCGCAGKAGVENSRSCHDCPALIRLLRSKAMVENQPVELTTFFSISYIENSMAFIHGGLCTKTVPFCNFISIGNANTKGVGVNIN</sequence>
<accession>M8B7W2</accession>
<dbReference type="PANTHER" id="PTHR47482">
    <property type="entry name" value="OS11G0632001 PROTEIN"/>
    <property type="match status" value="1"/>
</dbReference>